<dbReference type="HOGENOM" id="CLU_1621935_0_0_1"/>
<dbReference type="EMBL" id="CM001880">
    <property type="protein sequence ID" value="EOY02061.1"/>
    <property type="molecule type" value="Genomic_DNA"/>
</dbReference>
<sequence>MLLQIFSLQSGFLISQLPVRYLGVPLVPRRFIKKVTQLCHSFFWKVNDSPVKVLVSVGISSVIPNLKVLGLKNLKEWSKPCILKNTWLILIKSGSLWVAWTSAYILEGRSELWLGQLSVRGILNFMSGLFASAIRGETNEGLTGKNLFGSLVKFPKALPHCLDD</sequence>
<name>A0A061EAV2_THECC</name>
<evidence type="ECO:0000313" key="2">
    <source>
        <dbReference type="Proteomes" id="UP000026915"/>
    </source>
</evidence>
<dbReference type="InParanoid" id="A0A061EAV2"/>
<dbReference type="Gramene" id="EOY02061">
    <property type="protein sequence ID" value="EOY02061"/>
    <property type="gene ID" value="TCM_011804"/>
</dbReference>
<proteinExistence type="predicted"/>
<organism evidence="1 2">
    <name type="scientific">Theobroma cacao</name>
    <name type="common">Cacao</name>
    <name type="synonym">Cocoa</name>
    <dbReference type="NCBI Taxonomy" id="3641"/>
    <lineage>
        <taxon>Eukaryota</taxon>
        <taxon>Viridiplantae</taxon>
        <taxon>Streptophyta</taxon>
        <taxon>Embryophyta</taxon>
        <taxon>Tracheophyta</taxon>
        <taxon>Spermatophyta</taxon>
        <taxon>Magnoliopsida</taxon>
        <taxon>eudicotyledons</taxon>
        <taxon>Gunneridae</taxon>
        <taxon>Pentapetalae</taxon>
        <taxon>rosids</taxon>
        <taxon>malvids</taxon>
        <taxon>Malvales</taxon>
        <taxon>Malvaceae</taxon>
        <taxon>Byttnerioideae</taxon>
        <taxon>Theobroma</taxon>
    </lineage>
</organism>
<dbReference type="AlphaFoldDB" id="A0A061EAV2"/>
<keyword evidence="2" id="KW-1185">Reference proteome</keyword>
<evidence type="ECO:0000313" key="1">
    <source>
        <dbReference type="EMBL" id="EOY02061.1"/>
    </source>
</evidence>
<gene>
    <name evidence="1" type="ORF">TCM_011804</name>
</gene>
<reference evidence="1 2" key="1">
    <citation type="journal article" date="2013" name="Genome Biol.">
        <title>The genome sequence of the most widely cultivated cacao type and its use to identify candidate genes regulating pod color.</title>
        <authorList>
            <person name="Motamayor J.C."/>
            <person name="Mockaitis K."/>
            <person name="Schmutz J."/>
            <person name="Haiminen N."/>
            <person name="Iii D.L."/>
            <person name="Cornejo O."/>
            <person name="Findley S.D."/>
            <person name="Zheng P."/>
            <person name="Utro F."/>
            <person name="Royaert S."/>
            <person name="Saski C."/>
            <person name="Jenkins J."/>
            <person name="Podicheti R."/>
            <person name="Zhao M."/>
            <person name="Scheffler B.E."/>
            <person name="Stack J.C."/>
            <person name="Feltus F.A."/>
            <person name="Mustiga G.M."/>
            <person name="Amores F."/>
            <person name="Phillips W."/>
            <person name="Marelli J.P."/>
            <person name="May G.D."/>
            <person name="Shapiro H."/>
            <person name="Ma J."/>
            <person name="Bustamante C.D."/>
            <person name="Schnell R.J."/>
            <person name="Main D."/>
            <person name="Gilbert D."/>
            <person name="Parida L."/>
            <person name="Kuhn D.N."/>
        </authorList>
    </citation>
    <scope>NUCLEOTIDE SEQUENCE [LARGE SCALE GENOMIC DNA]</scope>
    <source>
        <strain evidence="2">cv. Matina 1-6</strain>
    </source>
</reference>
<accession>A0A061EAV2</accession>
<protein>
    <recommendedName>
        <fullName evidence="3">Reverse transcriptase zinc-binding domain-containing protein</fullName>
    </recommendedName>
</protein>
<dbReference type="Proteomes" id="UP000026915">
    <property type="component" value="Chromosome 2"/>
</dbReference>
<evidence type="ECO:0008006" key="3">
    <source>
        <dbReference type="Google" id="ProtNLM"/>
    </source>
</evidence>